<reference evidence="1 2" key="2">
    <citation type="journal article" date="2022" name="Mol. Ecol. Resour.">
        <title>The genomes of chicory, endive, great burdock and yacon provide insights into Asteraceae paleo-polyploidization history and plant inulin production.</title>
        <authorList>
            <person name="Fan W."/>
            <person name="Wang S."/>
            <person name="Wang H."/>
            <person name="Wang A."/>
            <person name="Jiang F."/>
            <person name="Liu H."/>
            <person name="Zhao H."/>
            <person name="Xu D."/>
            <person name="Zhang Y."/>
        </authorList>
    </citation>
    <scope>NUCLEOTIDE SEQUENCE [LARGE SCALE GENOMIC DNA]</scope>
    <source>
        <strain evidence="2">cv. Niubang</strain>
    </source>
</reference>
<keyword evidence="2" id="KW-1185">Reference proteome</keyword>
<protein>
    <submittedName>
        <fullName evidence="1">Uncharacterized protein</fullName>
    </submittedName>
</protein>
<reference evidence="2" key="1">
    <citation type="journal article" date="2022" name="Mol. Ecol. Resour.">
        <title>The genomes of chicory, endive, great burdock and yacon provide insights into Asteraceae palaeo-polyploidization history and plant inulin production.</title>
        <authorList>
            <person name="Fan W."/>
            <person name="Wang S."/>
            <person name="Wang H."/>
            <person name="Wang A."/>
            <person name="Jiang F."/>
            <person name="Liu H."/>
            <person name="Zhao H."/>
            <person name="Xu D."/>
            <person name="Zhang Y."/>
        </authorList>
    </citation>
    <scope>NUCLEOTIDE SEQUENCE [LARGE SCALE GENOMIC DNA]</scope>
    <source>
        <strain evidence="2">cv. Niubang</strain>
    </source>
</reference>
<name>A0ACB8XM67_ARCLA</name>
<comment type="caution">
    <text evidence="1">The sequence shown here is derived from an EMBL/GenBank/DDBJ whole genome shotgun (WGS) entry which is preliminary data.</text>
</comment>
<dbReference type="Proteomes" id="UP001055879">
    <property type="component" value="Linkage Group LG16"/>
</dbReference>
<organism evidence="1 2">
    <name type="scientific">Arctium lappa</name>
    <name type="common">Greater burdock</name>
    <name type="synonym">Lappa major</name>
    <dbReference type="NCBI Taxonomy" id="4217"/>
    <lineage>
        <taxon>Eukaryota</taxon>
        <taxon>Viridiplantae</taxon>
        <taxon>Streptophyta</taxon>
        <taxon>Embryophyta</taxon>
        <taxon>Tracheophyta</taxon>
        <taxon>Spermatophyta</taxon>
        <taxon>Magnoliopsida</taxon>
        <taxon>eudicotyledons</taxon>
        <taxon>Gunneridae</taxon>
        <taxon>Pentapetalae</taxon>
        <taxon>asterids</taxon>
        <taxon>campanulids</taxon>
        <taxon>Asterales</taxon>
        <taxon>Asteraceae</taxon>
        <taxon>Carduoideae</taxon>
        <taxon>Cardueae</taxon>
        <taxon>Arctiinae</taxon>
        <taxon>Arctium</taxon>
    </lineage>
</organism>
<evidence type="ECO:0000313" key="1">
    <source>
        <dbReference type="EMBL" id="KAI3669102.1"/>
    </source>
</evidence>
<dbReference type="EMBL" id="CM042062">
    <property type="protein sequence ID" value="KAI3669102.1"/>
    <property type="molecule type" value="Genomic_DNA"/>
</dbReference>
<evidence type="ECO:0000313" key="2">
    <source>
        <dbReference type="Proteomes" id="UP001055879"/>
    </source>
</evidence>
<proteinExistence type="predicted"/>
<accession>A0ACB8XM67</accession>
<gene>
    <name evidence="1" type="ORF">L6452_40325</name>
</gene>
<sequence length="404" mass="43586">MEPFDIHSCLSIRKRDSKRIVKKKKGLITGSKEIAAAMDLVESNLVNKVDRSTVEIDERKKSHESSSKLPRCMETGNFVDSGVVQNMIGKSMEFNSAGPGVVQNLTGESGMFKSGDIGTVQKSIGAHFPSTVLNSMDASIDQMNGDNRFMDLNLINYVIPNVVQELSSEAVISGMDSNNQSVMVDINIPVDLVTGQRPKSGLEMANENNSENFSKIGTGATSLEESIGGSGKNVGNHLSPFKGIQSPVKVTDVIMAESMEKESQVKAVAENKKVVGRRNKPIQPQSKPVMNQKPSTKAWVNQKFNTQRSNPVQNNGRQNQNGVKVNSGGNKQGQQQNDGKVWQVKPGKDEQSKVGHGKFVFGQNGSKSEVGQSSGSTVSMGSGVKTDIGAVKNGSWQKKSTGQW</sequence>